<organism evidence="1 2">
    <name type="scientific">Nyssa sinensis</name>
    <dbReference type="NCBI Taxonomy" id="561372"/>
    <lineage>
        <taxon>Eukaryota</taxon>
        <taxon>Viridiplantae</taxon>
        <taxon>Streptophyta</taxon>
        <taxon>Embryophyta</taxon>
        <taxon>Tracheophyta</taxon>
        <taxon>Spermatophyta</taxon>
        <taxon>Magnoliopsida</taxon>
        <taxon>eudicotyledons</taxon>
        <taxon>Gunneridae</taxon>
        <taxon>Pentapetalae</taxon>
        <taxon>asterids</taxon>
        <taxon>Cornales</taxon>
        <taxon>Nyssaceae</taxon>
        <taxon>Nyssa</taxon>
    </lineage>
</organism>
<gene>
    <name evidence="1" type="ORF">F0562_029285</name>
</gene>
<proteinExistence type="predicted"/>
<keyword evidence="2" id="KW-1185">Reference proteome</keyword>
<sequence length="125" mass="14683">MELTERTLRRHAVEEIEIRDENVKDEVVEEDEARVSICVPPKNALLANRFRESPVPKDEEEDDEKEEVWPPFMLPLLLSLRLRELERETAAGSRARPGLRIDLEESFIEDEEDETRECRIAKNNI</sequence>
<evidence type="ECO:0000313" key="2">
    <source>
        <dbReference type="Proteomes" id="UP000325577"/>
    </source>
</evidence>
<evidence type="ECO:0000313" key="1">
    <source>
        <dbReference type="EMBL" id="KAA8536807.1"/>
    </source>
</evidence>
<accession>A0A5J5B4Q8</accession>
<name>A0A5J5B4Q8_9ASTE</name>
<dbReference type="EMBL" id="CM018039">
    <property type="protein sequence ID" value="KAA8536807.1"/>
    <property type="molecule type" value="Genomic_DNA"/>
</dbReference>
<reference evidence="1 2" key="1">
    <citation type="submission" date="2019-09" db="EMBL/GenBank/DDBJ databases">
        <title>A chromosome-level genome assembly of the Chinese tupelo Nyssa sinensis.</title>
        <authorList>
            <person name="Yang X."/>
            <person name="Kang M."/>
            <person name="Yang Y."/>
            <person name="Xiong H."/>
            <person name="Wang M."/>
            <person name="Zhang Z."/>
            <person name="Wang Z."/>
            <person name="Wu H."/>
            <person name="Ma T."/>
            <person name="Liu J."/>
            <person name="Xi Z."/>
        </authorList>
    </citation>
    <scope>NUCLEOTIDE SEQUENCE [LARGE SCALE GENOMIC DNA]</scope>
    <source>
        <strain evidence="1">J267</strain>
        <tissue evidence="1">Leaf</tissue>
    </source>
</reference>
<dbReference type="Proteomes" id="UP000325577">
    <property type="component" value="Linkage Group LG16"/>
</dbReference>
<dbReference type="AlphaFoldDB" id="A0A5J5B4Q8"/>
<protein>
    <submittedName>
        <fullName evidence="1">Uncharacterized protein</fullName>
    </submittedName>
</protein>